<gene>
    <name evidence="1" type="ORF">KDK92_05910</name>
</gene>
<reference evidence="1" key="2">
    <citation type="submission" date="2021-04" db="EMBL/GenBank/DDBJ databases">
        <authorList>
            <person name="Dong X."/>
        </authorList>
    </citation>
    <scope>NUCLEOTIDE SEQUENCE</scope>
    <source>
        <strain evidence="1">ZWT</strain>
    </source>
</reference>
<keyword evidence="2" id="KW-1185">Reference proteome</keyword>
<accession>A0A9J6NZ69</accession>
<dbReference type="Proteomes" id="UP001056429">
    <property type="component" value="Unassembled WGS sequence"/>
</dbReference>
<dbReference type="AlphaFoldDB" id="A0A9J6NZ69"/>
<dbReference type="InterPro" id="IPR027417">
    <property type="entry name" value="P-loop_NTPase"/>
</dbReference>
<dbReference type="RefSeq" id="WP_250858260.1">
    <property type="nucleotide sequence ID" value="NZ_JAGSOJ010000001.1"/>
</dbReference>
<sequence length="526" mass="61434">MTKIRTIILHVGLHKTATSSIQRTLFLDANNRILAESGFIYLKVWSDNHSVPVYSMFCDNPENYHMNIKMGYSKEKIKNVNENYSKKLMKEIANKKWSNLIISGEDISKLNKNNLINLREYLNSICNDRVNIRVVVYVRNPVLWAISDAQQSVRSELATLQEAIESHKKLLKNLFRVRIGNLIQVFGKETLEVYSFEKATAHKFGPVGHFLSVIGFNNKEIRKIKIIRANQSMSQTITNLISYINEKAPLIKDGKINKERFYCDARPLVKVRGSKFDISYKDKKELLESAMEDIKWLKDNVGIDYSDIKVQNSEIFKEALTEETIRDIKNVFHERSSFIKRCIVEYFENQLKENKDNVDRELIEGMLEGMLYETLYEKEYNVVDIERFPIIYKLKNKPINISKDIIEIEKKTDGWFIESSGIDPYFTLPQFDGSKNKGTILVKMEITSTVKTKLQLYYKSDKIYFTERDSIRREIDKGYNELIIVINESKPVKALRLDPGKDKGIYLLHEFDVRVPKKLNVRDEEI</sequence>
<comment type="caution">
    <text evidence="1">The sequence shown here is derived from an EMBL/GenBank/DDBJ whole genome shotgun (WGS) entry which is preliminary data.</text>
</comment>
<dbReference type="SUPFAM" id="SSF52540">
    <property type="entry name" value="P-loop containing nucleoside triphosphate hydrolases"/>
    <property type="match status" value="1"/>
</dbReference>
<dbReference type="Gene3D" id="3.40.50.300">
    <property type="entry name" value="P-loop containing nucleotide triphosphate hydrolases"/>
    <property type="match status" value="1"/>
</dbReference>
<dbReference type="EMBL" id="JAGSOJ010000001">
    <property type="protein sequence ID" value="MCM1989270.1"/>
    <property type="molecule type" value="Genomic_DNA"/>
</dbReference>
<evidence type="ECO:0000313" key="2">
    <source>
        <dbReference type="Proteomes" id="UP001056429"/>
    </source>
</evidence>
<reference evidence="1" key="1">
    <citation type="journal article" date="2021" name="mSystems">
        <title>Bacteria and Archaea Synergistically Convert Glycine Betaine to Biogenic Methane in the Formosa Cold Seep of the South China Sea.</title>
        <authorList>
            <person name="Li L."/>
            <person name="Zhang W."/>
            <person name="Zhang S."/>
            <person name="Song L."/>
            <person name="Sun Q."/>
            <person name="Zhang H."/>
            <person name="Xiang H."/>
            <person name="Dong X."/>
        </authorList>
    </citation>
    <scope>NUCLEOTIDE SEQUENCE</scope>
    <source>
        <strain evidence="1">ZWT</strain>
    </source>
</reference>
<evidence type="ECO:0000313" key="1">
    <source>
        <dbReference type="EMBL" id="MCM1989270.1"/>
    </source>
</evidence>
<protein>
    <submittedName>
        <fullName evidence="1">Uncharacterized protein</fullName>
    </submittedName>
</protein>
<organism evidence="1 2">
    <name type="scientific">Oceanirhabdus seepicola</name>
    <dbReference type="NCBI Taxonomy" id="2828781"/>
    <lineage>
        <taxon>Bacteria</taxon>
        <taxon>Bacillati</taxon>
        <taxon>Bacillota</taxon>
        <taxon>Clostridia</taxon>
        <taxon>Eubacteriales</taxon>
        <taxon>Clostridiaceae</taxon>
        <taxon>Oceanirhabdus</taxon>
    </lineage>
</organism>
<name>A0A9J6NZ69_9CLOT</name>
<proteinExistence type="predicted"/>